<sequence>MCRVKSVSPEQCTCFYAIWCMVWGTLIGSGYTLILIAEQLKLTRTMQLHQRMLSIAFAILGLSYLLAGALIYIGMECNKWVAFKCGKLLSYAFAMASLPVLLFTIVHFSTMRCLCQYMRRRWKKG</sequence>
<keyword evidence="2" id="KW-1185">Reference proteome</keyword>
<gene>
    <name evidence="3" type="primary">LOC108008845</name>
</gene>
<feature type="transmembrane region" description="Helical" evidence="1">
    <location>
        <begin position="93"/>
        <end position="115"/>
    </location>
</feature>
<keyword evidence="1" id="KW-1133">Transmembrane helix</keyword>
<dbReference type="RefSeq" id="XP_016928240.1">
    <property type="nucleotide sequence ID" value="XM_017072751.4"/>
</dbReference>
<reference evidence="3" key="1">
    <citation type="submission" date="2025-08" db="UniProtKB">
        <authorList>
            <consortium name="RefSeq"/>
        </authorList>
    </citation>
    <scope>IDENTIFICATION</scope>
</reference>
<feature type="transmembrane region" description="Helical" evidence="1">
    <location>
        <begin position="52"/>
        <end position="73"/>
    </location>
</feature>
<evidence type="ECO:0000313" key="2">
    <source>
        <dbReference type="Proteomes" id="UP001652628"/>
    </source>
</evidence>
<protein>
    <submittedName>
        <fullName evidence="3">Uncharacterized protein</fullName>
    </submittedName>
</protein>
<dbReference type="Proteomes" id="UP001652628">
    <property type="component" value="Chromosome 2R"/>
</dbReference>
<proteinExistence type="predicted"/>
<feature type="transmembrane region" description="Helical" evidence="1">
    <location>
        <begin position="16"/>
        <end position="40"/>
    </location>
</feature>
<organism evidence="2 3">
    <name type="scientific">Drosophila suzukii</name>
    <name type="common">Spotted-wing drosophila fruit fly</name>
    <dbReference type="NCBI Taxonomy" id="28584"/>
    <lineage>
        <taxon>Eukaryota</taxon>
        <taxon>Metazoa</taxon>
        <taxon>Ecdysozoa</taxon>
        <taxon>Arthropoda</taxon>
        <taxon>Hexapoda</taxon>
        <taxon>Insecta</taxon>
        <taxon>Pterygota</taxon>
        <taxon>Neoptera</taxon>
        <taxon>Endopterygota</taxon>
        <taxon>Diptera</taxon>
        <taxon>Brachycera</taxon>
        <taxon>Muscomorpha</taxon>
        <taxon>Ephydroidea</taxon>
        <taxon>Drosophilidae</taxon>
        <taxon>Drosophila</taxon>
        <taxon>Sophophora</taxon>
    </lineage>
</organism>
<keyword evidence="1" id="KW-0812">Transmembrane</keyword>
<evidence type="ECO:0000313" key="3">
    <source>
        <dbReference type="RefSeq" id="XP_016928240.1"/>
    </source>
</evidence>
<accession>A0AB39Z4F5</accession>
<dbReference type="AlphaFoldDB" id="A0AB39Z4F5"/>
<name>A0AB39Z4F5_DROSZ</name>
<dbReference type="GeneID" id="108008845"/>
<evidence type="ECO:0000256" key="1">
    <source>
        <dbReference type="SAM" id="Phobius"/>
    </source>
</evidence>
<keyword evidence="1" id="KW-0472">Membrane</keyword>